<proteinExistence type="predicted"/>
<dbReference type="EMBL" id="WUUU01000293">
    <property type="protein sequence ID" value="MXR22468.1"/>
    <property type="molecule type" value="Genomic_DNA"/>
</dbReference>
<gene>
    <name evidence="3" type="ORF">GRX66_18470</name>
</gene>
<dbReference type="Proteomes" id="UP000471521">
    <property type="component" value="Unassembled WGS sequence"/>
</dbReference>
<dbReference type="InterPro" id="IPR020846">
    <property type="entry name" value="MFS_dom"/>
</dbReference>
<evidence type="ECO:0000256" key="1">
    <source>
        <dbReference type="SAM" id="Phobius"/>
    </source>
</evidence>
<comment type="caution">
    <text evidence="3">The sequence shown here is derived from an EMBL/GenBank/DDBJ whole genome shotgun (WGS) entry which is preliminary data.</text>
</comment>
<sequence>QGAALAVVVAAGNVAAVVLPTLTGVVRSATGGYGAVFVLLAVLLGLAALAVSAAAPQRSTQPS</sequence>
<feature type="domain" description="Major facilitator superfamily (MFS) profile" evidence="2">
    <location>
        <begin position="1"/>
        <end position="59"/>
    </location>
</feature>
<dbReference type="SUPFAM" id="SSF103473">
    <property type="entry name" value="MFS general substrate transporter"/>
    <property type="match status" value="1"/>
</dbReference>
<evidence type="ECO:0000313" key="3">
    <source>
        <dbReference type="EMBL" id="MXR22468.1"/>
    </source>
</evidence>
<reference evidence="3 4" key="1">
    <citation type="submission" date="2019-12" db="EMBL/GenBank/DDBJ databases">
        <title>Isolation and characterization of three novel carbon monoxide-oxidizing members of Halobacteria from salione crusts and soils.</title>
        <authorList>
            <person name="Myers M.R."/>
            <person name="King G.M."/>
        </authorList>
    </citation>
    <scope>NUCLEOTIDE SEQUENCE [LARGE SCALE GENOMIC DNA]</scope>
    <source>
        <strain evidence="3 4">PCN9</strain>
    </source>
</reference>
<accession>A0A6B0SL54</accession>
<dbReference type="PROSITE" id="PS50850">
    <property type="entry name" value="MFS"/>
    <property type="match status" value="1"/>
</dbReference>
<dbReference type="AlphaFoldDB" id="A0A6B0SL54"/>
<name>A0A6B0SL54_9EURY</name>
<keyword evidence="1" id="KW-0812">Transmembrane</keyword>
<protein>
    <submittedName>
        <fullName evidence="3">MFS transporter</fullName>
    </submittedName>
</protein>
<keyword evidence="1" id="KW-0472">Membrane</keyword>
<keyword evidence="4" id="KW-1185">Reference proteome</keyword>
<evidence type="ECO:0000259" key="2">
    <source>
        <dbReference type="PROSITE" id="PS50850"/>
    </source>
</evidence>
<dbReference type="InterPro" id="IPR036259">
    <property type="entry name" value="MFS_trans_sf"/>
</dbReference>
<organism evidence="3 4">
    <name type="scientific">Halobacterium bonnevillei</name>
    <dbReference type="NCBI Taxonomy" id="2692200"/>
    <lineage>
        <taxon>Archaea</taxon>
        <taxon>Methanobacteriati</taxon>
        <taxon>Methanobacteriota</taxon>
        <taxon>Stenosarchaea group</taxon>
        <taxon>Halobacteria</taxon>
        <taxon>Halobacteriales</taxon>
        <taxon>Halobacteriaceae</taxon>
        <taxon>Halobacterium</taxon>
    </lineage>
</organism>
<evidence type="ECO:0000313" key="4">
    <source>
        <dbReference type="Proteomes" id="UP000471521"/>
    </source>
</evidence>
<dbReference type="GO" id="GO:0022857">
    <property type="term" value="F:transmembrane transporter activity"/>
    <property type="evidence" value="ECO:0007669"/>
    <property type="project" value="InterPro"/>
</dbReference>
<keyword evidence="1" id="KW-1133">Transmembrane helix</keyword>
<feature type="transmembrane region" description="Helical" evidence="1">
    <location>
        <begin position="32"/>
        <end position="55"/>
    </location>
</feature>
<feature type="non-terminal residue" evidence="3">
    <location>
        <position position="1"/>
    </location>
</feature>